<accession>A0A1G7NC45</accession>
<feature type="domain" description="Response regulatory" evidence="7">
    <location>
        <begin position="6"/>
        <end position="122"/>
    </location>
</feature>
<keyword evidence="1 5" id="KW-0597">Phosphoprotein</keyword>
<dbReference type="InterPro" id="IPR058245">
    <property type="entry name" value="NreC/VraR/RcsB-like_REC"/>
</dbReference>
<dbReference type="CDD" id="cd17535">
    <property type="entry name" value="REC_NarL-like"/>
    <property type="match status" value="1"/>
</dbReference>
<dbReference type="GO" id="GO:0003677">
    <property type="term" value="F:DNA binding"/>
    <property type="evidence" value="ECO:0007669"/>
    <property type="project" value="UniProtKB-KW"/>
</dbReference>
<evidence type="ECO:0000256" key="2">
    <source>
        <dbReference type="ARBA" id="ARBA00023015"/>
    </source>
</evidence>
<keyword evidence="9" id="KW-1185">Reference proteome</keyword>
<dbReference type="InterPro" id="IPR001789">
    <property type="entry name" value="Sig_transdc_resp-reg_receiver"/>
</dbReference>
<sequence>MERQKKLLIVEDHEIIVWALRTLIEDSFPQISVFTAPTFEAGLAILDKQRISFVVLDIDVPGGNSPKMIEQIRAIRPSARILIHTAMPEEDYALRYLSAGADGFISKSAPLGALPSALQMTLEGRKYVSEATKQVLAESFLNDFDKKRYDPELLFSKRERQIAKLLLKGKWTKEISDELGIRLSTVSTHKLAIFDKMQVGNVVDLYRKVQKEMPEFLRGV</sequence>
<dbReference type="PROSITE" id="PS50110">
    <property type="entry name" value="RESPONSE_REGULATORY"/>
    <property type="match status" value="1"/>
</dbReference>
<dbReference type="PRINTS" id="PR00038">
    <property type="entry name" value="HTHLUXR"/>
</dbReference>
<dbReference type="Gene3D" id="1.10.10.10">
    <property type="entry name" value="Winged helix-like DNA-binding domain superfamily/Winged helix DNA-binding domain"/>
    <property type="match status" value="1"/>
</dbReference>
<keyword evidence="3" id="KW-0238">DNA-binding</keyword>
<dbReference type="GO" id="GO:0006355">
    <property type="term" value="P:regulation of DNA-templated transcription"/>
    <property type="evidence" value="ECO:0007669"/>
    <property type="project" value="InterPro"/>
</dbReference>
<organism evidence="8 9">
    <name type="scientific">Dyadobacter soli</name>
    <dbReference type="NCBI Taxonomy" id="659014"/>
    <lineage>
        <taxon>Bacteria</taxon>
        <taxon>Pseudomonadati</taxon>
        <taxon>Bacteroidota</taxon>
        <taxon>Cytophagia</taxon>
        <taxon>Cytophagales</taxon>
        <taxon>Spirosomataceae</taxon>
        <taxon>Dyadobacter</taxon>
    </lineage>
</organism>
<dbReference type="PANTHER" id="PTHR43214">
    <property type="entry name" value="TWO-COMPONENT RESPONSE REGULATOR"/>
    <property type="match status" value="1"/>
</dbReference>
<dbReference type="Proteomes" id="UP000198748">
    <property type="component" value="Unassembled WGS sequence"/>
</dbReference>
<evidence type="ECO:0000256" key="1">
    <source>
        <dbReference type="ARBA" id="ARBA00022553"/>
    </source>
</evidence>
<dbReference type="InterPro" id="IPR011006">
    <property type="entry name" value="CheY-like_superfamily"/>
</dbReference>
<gene>
    <name evidence="8" type="ORF">SAMN04487996_1127</name>
</gene>
<evidence type="ECO:0000259" key="7">
    <source>
        <dbReference type="PROSITE" id="PS50110"/>
    </source>
</evidence>
<dbReference type="Pfam" id="PF00196">
    <property type="entry name" value="GerE"/>
    <property type="match status" value="1"/>
</dbReference>
<dbReference type="SMART" id="SM00421">
    <property type="entry name" value="HTH_LUXR"/>
    <property type="match status" value="1"/>
</dbReference>
<dbReference type="PANTHER" id="PTHR43214:SF41">
    <property type="entry name" value="NITRATE_NITRITE RESPONSE REGULATOR PROTEIN NARP"/>
    <property type="match status" value="1"/>
</dbReference>
<feature type="modified residue" description="4-aspartylphosphate" evidence="5">
    <location>
        <position position="57"/>
    </location>
</feature>
<dbReference type="EMBL" id="FNAN01000012">
    <property type="protein sequence ID" value="SDF71467.1"/>
    <property type="molecule type" value="Genomic_DNA"/>
</dbReference>
<evidence type="ECO:0000313" key="8">
    <source>
        <dbReference type="EMBL" id="SDF71467.1"/>
    </source>
</evidence>
<keyword evidence="2" id="KW-0805">Transcription regulation</keyword>
<dbReference type="CDD" id="cd06170">
    <property type="entry name" value="LuxR_C_like"/>
    <property type="match status" value="1"/>
</dbReference>
<dbReference type="SMART" id="SM00448">
    <property type="entry name" value="REC"/>
    <property type="match status" value="1"/>
</dbReference>
<reference evidence="9" key="1">
    <citation type="submission" date="2016-10" db="EMBL/GenBank/DDBJ databases">
        <authorList>
            <person name="Varghese N."/>
            <person name="Submissions S."/>
        </authorList>
    </citation>
    <scope>NUCLEOTIDE SEQUENCE [LARGE SCALE GENOMIC DNA]</scope>
    <source>
        <strain evidence="9">DSM 25329</strain>
    </source>
</reference>
<dbReference type="SUPFAM" id="SSF52172">
    <property type="entry name" value="CheY-like"/>
    <property type="match status" value="1"/>
</dbReference>
<feature type="domain" description="HTH luxR-type" evidence="6">
    <location>
        <begin position="148"/>
        <end position="213"/>
    </location>
</feature>
<dbReference type="InterPro" id="IPR000792">
    <property type="entry name" value="Tscrpt_reg_LuxR_C"/>
</dbReference>
<dbReference type="InterPro" id="IPR036388">
    <property type="entry name" value="WH-like_DNA-bd_sf"/>
</dbReference>
<proteinExistence type="predicted"/>
<name>A0A1G7NC45_9BACT</name>
<dbReference type="InterPro" id="IPR039420">
    <property type="entry name" value="WalR-like"/>
</dbReference>
<keyword evidence="4" id="KW-0804">Transcription</keyword>
<evidence type="ECO:0000313" key="9">
    <source>
        <dbReference type="Proteomes" id="UP000198748"/>
    </source>
</evidence>
<dbReference type="PROSITE" id="PS50043">
    <property type="entry name" value="HTH_LUXR_2"/>
    <property type="match status" value="1"/>
</dbReference>
<dbReference type="Pfam" id="PF00072">
    <property type="entry name" value="Response_reg"/>
    <property type="match status" value="1"/>
</dbReference>
<evidence type="ECO:0000256" key="4">
    <source>
        <dbReference type="ARBA" id="ARBA00023163"/>
    </source>
</evidence>
<dbReference type="AlphaFoldDB" id="A0A1G7NC45"/>
<evidence type="ECO:0000259" key="6">
    <source>
        <dbReference type="PROSITE" id="PS50043"/>
    </source>
</evidence>
<dbReference type="Gene3D" id="3.40.50.2300">
    <property type="match status" value="1"/>
</dbReference>
<dbReference type="GO" id="GO:0000160">
    <property type="term" value="P:phosphorelay signal transduction system"/>
    <property type="evidence" value="ECO:0007669"/>
    <property type="project" value="InterPro"/>
</dbReference>
<dbReference type="STRING" id="659014.SAMN04487996_1127"/>
<dbReference type="SUPFAM" id="SSF46894">
    <property type="entry name" value="C-terminal effector domain of the bipartite response regulators"/>
    <property type="match status" value="1"/>
</dbReference>
<protein>
    <submittedName>
        <fullName evidence="8">Two component transcriptional regulator, LuxR family</fullName>
    </submittedName>
</protein>
<dbReference type="InterPro" id="IPR016032">
    <property type="entry name" value="Sig_transdc_resp-reg_C-effctor"/>
</dbReference>
<evidence type="ECO:0000256" key="5">
    <source>
        <dbReference type="PROSITE-ProRule" id="PRU00169"/>
    </source>
</evidence>
<evidence type="ECO:0000256" key="3">
    <source>
        <dbReference type="ARBA" id="ARBA00023125"/>
    </source>
</evidence>
<dbReference type="PROSITE" id="PS00622">
    <property type="entry name" value="HTH_LUXR_1"/>
    <property type="match status" value="1"/>
</dbReference>